<organism evidence="7 8">
    <name type="scientific">Sipha flava</name>
    <name type="common">yellow sugarcane aphid</name>
    <dbReference type="NCBI Taxonomy" id="143950"/>
    <lineage>
        <taxon>Eukaryota</taxon>
        <taxon>Metazoa</taxon>
        <taxon>Ecdysozoa</taxon>
        <taxon>Arthropoda</taxon>
        <taxon>Hexapoda</taxon>
        <taxon>Insecta</taxon>
        <taxon>Pterygota</taxon>
        <taxon>Neoptera</taxon>
        <taxon>Paraneoptera</taxon>
        <taxon>Hemiptera</taxon>
        <taxon>Sternorrhyncha</taxon>
        <taxon>Aphidomorpha</taxon>
        <taxon>Aphidoidea</taxon>
        <taxon>Aphididae</taxon>
        <taxon>Sipha</taxon>
    </lineage>
</organism>
<evidence type="ECO:0000256" key="4">
    <source>
        <dbReference type="SAM" id="MobiDB-lite"/>
    </source>
</evidence>
<dbReference type="AlphaFoldDB" id="A0A8B8G9M6"/>
<feature type="region of interest" description="Disordered" evidence="4">
    <location>
        <begin position="375"/>
        <end position="409"/>
    </location>
</feature>
<name>A0A8B8G9M6_9HEMI</name>
<dbReference type="GeneID" id="112689810"/>
<dbReference type="Gene3D" id="2.20.25.240">
    <property type="match status" value="1"/>
</dbReference>
<dbReference type="Pfam" id="PF16794">
    <property type="entry name" value="fn3_4"/>
    <property type="match status" value="1"/>
</dbReference>
<keyword evidence="7" id="KW-1185">Reference proteome</keyword>
<dbReference type="Proteomes" id="UP000694846">
    <property type="component" value="Unplaced"/>
</dbReference>
<protein>
    <recommendedName>
        <fullName evidence="9">FLYWCH-type domain-containing protein</fullName>
    </recommendedName>
</protein>
<keyword evidence="3" id="KW-0862">Zinc</keyword>
<evidence type="ECO:0000259" key="6">
    <source>
        <dbReference type="Pfam" id="PF16794"/>
    </source>
</evidence>
<dbReference type="InterPro" id="IPR056565">
    <property type="entry name" value="Fn3_ATF7IP"/>
</dbReference>
<keyword evidence="1" id="KW-0479">Metal-binding</keyword>
<dbReference type="GO" id="GO:0008270">
    <property type="term" value="F:zinc ion binding"/>
    <property type="evidence" value="ECO:0007669"/>
    <property type="project" value="UniProtKB-KW"/>
</dbReference>
<feature type="compositionally biased region" description="Basic and acidic residues" evidence="4">
    <location>
        <begin position="375"/>
        <end position="386"/>
    </location>
</feature>
<accession>A0A8B8G9M6</accession>
<dbReference type="Pfam" id="PF04500">
    <property type="entry name" value="FLYWCH"/>
    <property type="match status" value="1"/>
</dbReference>
<proteinExistence type="predicted"/>
<dbReference type="OrthoDB" id="6578237at2759"/>
<gene>
    <name evidence="8" type="primary">LOC112689810</name>
</gene>
<evidence type="ECO:0008006" key="9">
    <source>
        <dbReference type="Google" id="ProtNLM"/>
    </source>
</evidence>
<feature type="domain" description="FLYWCH-type" evidence="5">
    <location>
        <begin position="33"/>
        <end position="91"/>
    </location>
</feature>
<dbReference type="RefSeq" id="XP_025419455.1">
    <property type="nucleotide sequence ID" value="XM_025563670.1"/>
</dbReference>
<evidence type="ECO:0000256" key="3">
    <source>
        <dbReference type="ARBA" id="ARBA00022833"/>
    </source>
</evidence>
<evidence type="ECO:0000313" key="8">
    <source>
        <dbReference type="RefSeq" id="XP_025419455.1"/>
    </source>
</evidence>
<evidence type="ECO:0000259" key="5">
    <source>
        <dbReference type="Pfam" id="PF04500"/>
    </source>
</evidence>
<evidence type="ECO:0000256" key="1">
    <source>
        <dbReference type="ARBA" id="ARBA00022723"/>
    </source>
</evidence>
<feature type="domain" description="Activating transcription factor 7-interacting protein Fn3" evidence="6">
    <location>
        <begin position="812"/>
        <end position="896"/>
    </location>
</feature>
<reference evidence="8" key="1">
    <citation type="submission" date="2025-08" db="UniProtKB">
        <authorList>
            <consortium name="RefSeq"/>
        </authorList>
    </citation>
    <scope>IDENTIFICATION</scope>
    <source>
        <tissue evidence="8">Whole body</tissue>
    </source>
</reference>
<sequence length="903" mass="105430">MRRPTFRPSSLCRRRADVNAMLELIETKTLKNHKTPRVAYHGYLFVLQKKCNDYYRWNCSRVISHRCPCVLKTSLDMNNMQLVSIDHQHNHPEDAKAIKDLKLQLVVTEKPGNQKTWFKTTYPKTERENFKRFIPDDVKNYKIPKKFIMSKEDFHVRQYSSQNKIEKINYHHSANNNNYNKTLTDNCTTFQNSSSPYKTYSSILRNILSVPKSNFDRIPKYILIQKDSNYAGISKNILQNTKISHLNTKNKDLFSNEQEKTNISIRETVNQKIIFMKNYKFDINSISNNCKRMHAEDTECSINSSKKICVDKIQRINPKVEDTDISIRDGNKVNIDKDEDNITNDDKKKIAGIVEDNKIKTDVTDIFINDDKKMHGDIGEGNKTKEEDSDISVNGENKVSVDDNEDNNTDENNDIFSTLINDFNSENFDNFLKRLNNPKIGKKIFNTLLQMQSIIHFFRSSNLLHHQLKEFRTRQIYWKIKFQNLLLDIKQTKKNYLEVLNKNKYLLNHEQLYSRNVGIQVDIKKEMEVQLIRPISTQDYNSKLLSDTIQIDTTDSEDESLNNQKSNITISKKSDISNSGIMCLDTPYRQVISDITEKIESNVLNSICISKLESLQNVNSTVHSQNFLKYDIYSKILPFIRTKYIPKASVLKIIPKKKFIKISFTNKTSYLDTQHLSNTKILNNKLFYIKLIKPVNTESKTTFIEKKKLKNFSDRIVVLDKRSLADLVRSTSMLQKKLYTHNSNYLNSYNCAIISLPIKPVNYTELYREIFCYNKNKTHGPFLENLNDTEKHLHLPSVVLEVFLSFETYPPRAVLKWEIGRNIHNIQGIINIIDYEVAMLVVRNNNTISNGWQQIGIIKAKKLPMKCTVKLVEAINTIYYFAIRARDIERRCGPFSISLPVKY</sequence>
<evidence type="ECO:0000313" key="7">
    <source>
        <dbReference type="Proteomes" id="UP000694846"/>
    </source>
</evidence>
<evidence type="ECO:0000256" key="2">
    <source>
        <dbReference type="ARBA" id="ARBA00022771"/>
    </source>
</evidence>
<dbReference type="InterPro" id="IPR007588">
    <property type="entry name" value="Znf_FLYWCH"/>
</dbReference>
<keyword evidence="2" id="KW-0863">Zinc-finger</keyword>